<sequence length="168" mass="17767">MAAREHDYFGALGAAPRLWSETIEVGEQRVEVVLRTDSAVESSPGALEAAAALIAAAEGLDLRGRNAIVAGMGERGGDVTLFLQAAVDELGDELEDVLVDRSGDVEMDLIRSLLWERLDIGVDSTGEGEPFARLVYGIDSDATDQRIAVSLAVDLATVAIQVLDGIDD</sequence>
<dbReference type="Proteomes" id="UP000196778">
    <property type="component" value="Unassembled WGS sequence"/>
</dbReference>
<evidence type="ECO:0008006" key="3">
    <source>
        <dbReference type="Google" id="ProtNLM"/>
    </source>
</evidence>
<dbReference type="RefSeq" id="WP_087136883.1">
    <property type="nucleotide sequence ID" value="NZ_FUKR01000036.1"/>
</dbReference>
<dbReference type="EMBL" id="FUKR01000036">
    <property type="protein sequence ID" value="SJN29407.1"/>
    <property type="molecule type" value="Genomic_DNA"/>
</dbReference>
<dbReference type="OrthoDB" id="5120701at2"/>
<keyword evidence="2" id="KW-1185">Reference proteome</keyword>
<reference evidence="2" key="1">
    <citation type="submission" date="2017-02" db="EMBL/GenBank/DDBJ databases">
        <authorList>
            <person name="Dridi B."/>
        </authorList>
    </citation>
    <scope>NUCLEOTIDE SEQUENCE [LARGE SCALE GENOMIC DNA]</scope>
    <source>
        <strain evidence="2">EB411</strain>
    </source>
</reference>
<evidence type="ECO:0000313" key="2">
    <source>
        <dbReference type="Proteomes" id="UP000196778"/>
    </source>
</evidence>
<gene>
    <name evidence="1" type="ORF">FM119_06565</name>
</gene>
<proteinExistence type="predicted"/>
<evidence type="ECO:0000313" key="1">
    <source>
        <dbReference type="EMBL" id="SJN29407.1"/>
    </source>
</evidence>
<dbReference type="AlphaFoldDB" id="A0A1R4JBI2"/>
<name>A0A1R4JBI2_9MICO</name>
<protein>
    <recommendedName>
        <fullName evidence="3">DUF2004 domain-containing protein</fullName>
    </recommendedName>
</protein>
<accession>A0A1R4JBI2</accession>
<organism evidence="1 2">
    <name type="scientific">Mycetocola reblochoni REB411</name>
    <dbReference type="NCBI Taxonomy" id="1255698"/>
    <lineage>
        <taxon>Bacteria</taxon>
        <taxon>Bacillati</taxon>
        <taxon>Actinomycetota</taxon>
        <taxon>Actinomycetes</taxon>
        <taxon>Micrococcales</taxon>
        <taxon>Microbacteriaceae</taxon>
        <taxon>Mycetocola</taxon>
    </lineage>
</organism>